<comment type="similarity">
    <text evidence="2">Belongs to the TAF9 family.</text>
</comment>
<accession>A0A6A4WHQ4</accession>
<dbReference type="InterPro" id="IPR009072">
    <property type="entry name" value="Histone-fold"/>
</dbReference>
<dbReference type="GO" id="GO:0051123">
    <property type="term" value="P:RNA polymerase II preinitiation complex assembly"/>
    <property type="evidence" value="ECO:0007669"/>
    <property type="project" value="TreeGrafter"/>
</dbReference>
<dbReference type="GO" id="GO:0003743">
    <property type="term" value="F:translation initiation factor activity"/>
    <property type="evidence" value="ECO:0007669"/>
    <property type="project" value="UniProtKB-KW"/>
</dbReference>
<dbReference type="PANTHER" id="PTHR48068">
    <property type="entry name" value="TAF9 RNA POLYMERASE II, TATA BOX-BINDING PROTEIN (TBP)-ASSOCIATED FACTOR"/>
    <property type="match status" value="1"/>
</dbReference>
<evidence type="ECO:0000256" key="3">
    <source>
        <dbReference type="ARBA" id="ARBA00023015"/>
    </source>
</evidence>
<proteinExistence type="inferred from homology"/>
<dbReference type="CDD" id="cd07979">
    <property type="entry name" value="HFD_TAF9"/>
    <property type="match status" value="1"/>
</dbReference>
<dbReference type="Proteomes" id="UP000440578">
    <property type="component" value="Unassembled WGS sequence"/>
</dbReference>
<keyword evidence="7" id="KW-0648">Protein biosynthesis</keyword>
<comment type="subcellular location">
    <subcellularLocation>
        <location evidence="1">Nucleus</location>
    </subcellularLocation>
</comment>
<keyword evidence="3" id="KW-0805">Transcription regulation</keyword>
<dbReference type="InterPro" id="IPR051431">
    <property type="entry name" value="TFIID_subunit_9"/>
</dbReference>
<dbReference type="GO" id="GO:0000124">
    <property type="term" value="C:SAGA complex"/>
    <property type="evidence" value="ECO:0007669"/>
    <property type="project" value="TreeGrafter"/>
</dbReference>
<evidence type="ECO:0000256" key="1">
    <source>
        <dbReference type="ARBA" id="ARBA00004123"/>
    </source>
</evidence>
<dbReference type="GO" id="GO:0016251">
    <property type="term" value="F:RNA polymerase II general transcription initiation factor activity"/>
    <property type="evidence" value="ECO:0007669"/>
    <property type="project" value="TreeGrafter"/>
</dbReference>
<dbReference type="PANTHER" id="PTHR48068:SF4">
    <property type="entry name" value="TATA-BOX BINDING PROTEIN ASSOCIATED FACTOR 9"/>
    <property type="match status" value="1"/>
</dbReference>
<dbReference type="AlphaFoldDB" id="A0A6A4WHQ4"/>
<dbReference type="InterPro" id="IPR003162">
    <property type="entry name" value="TFIID-31"/>
</dbReference>
<reference evidence="7 8" key="1">
    <citation type="submission" date="2019-07" db="EMBL/GenBank/DDBJ databases">
        <title>Draft genome assembly of a fouling barnacle, Amphibalanus amphitrite (Darwin, 1854): The first reference genome for Thecostraca.</title>
        <authorList>
            <person name="Kim W."/>
        </authorList>
    </citation>
    <scope>NUCLEOTIDE SEQUENCE [LARGE SCALE GENOMIC DNA]</scope>
    <source>
        <strain evidence="7">SNU_AA5</strain>
        <tissue evidence="7">Soma without cirri and trophi</tissue>
    </source>
</reference>
<dbReference type="GO" id="GO:0003713">
    <property type="term" value="F:transcription coactivator activity"/>
    <property type="evidence" value="ECO:0007669"/>
    <property type="project" value="TreeGrafter"/>
</dbReference>
<keyword evidence="5" id="KW-0539">Nucleus</keyword>
<dbReference type="FunFam" id="1.10.20.10:FF:000018">
    <property type="entry name" value="Transcription initiation factor TFIID subunit 9"/>
    <property type="match status" value="1"/>
</dbReference>
<dbReference type="SUPFAM" id="SSF47113">
    <property type="entry name" value="Histone-fold"/>
    <property type="match status" value="1"/>
</dbReference>
<dbReference type="OrthoDB" id="341924at2759"/>
<evidence type="ECO:0000256" key="4">
    <source>
        <dbReference type="ARBA" id="ARBA00023163"/>
    </source>
</evidence>
<protein>
    <submittedName>
        <fullName evidence="7">Transcription initiation factor TFIID subunit 9</fullName>
    </submittedName>
</protein>
<keyword evidence="8" id="KW-1185">Reference proteome</keyword>
<organism evidence="7 8">
    <name type="scientific">Amphibalanus amphitrite</name>
    <name type="common">Striped barnacle</name>
    <name type="synonym">Balanus amphitrite</name>
    <dbReference type="NCBI Taxonomy" id="1232801"/>
    <lineage>
        <taxon>Eukaryota</taxon>
        <taxon>Metazoa</taxon>
        <taxon>Ecdysozoa</taxon>
        <taxon>Arthropoda</taxon>
        <taxon>Crustacea</taxon>
        <taxon>Multicrustacea</taxon>
        <taxon>Cirripedia</taxon>
        <taxon>Thoracica</taxon>
        <taxon>Thoracicalcarea</taxon>
        <taxon>Balanomorpha</taxon>
        <taxon>Balanoidea</taxon>
        <taxon>Balanidae</taxon>
        <taxon>Amphibalaninae</taxon>
        <taxon>Amphibalanus</taxon>
    </lineage>
</organism>
<evidence type="ECO:0000256" key="2">
    <source>
        <dbReference type="ARBA" id="ARBA00007646"/>
    </source>
</evidence>
<evidence type="ECO:0000256" key="5">
    <source>
        <dbReference type="ARBA" id="ARBA00023242"/>
    </source>
</evidence>
<keyword evidence="4" id="KW-0804">Transcription</keyword>
<evidence type="ECO:0000313" key="8">
    <source>
        <dbReference type="Proteomes" id="UP000440578"/>
    </source>
</evidence>
<gene>
    <name evidence="7" type="primary">Taf9</name>
    <name evidence="7" type="ORF">FJT64_024862</name>
</gene>
<evidence type="ECO:0000256" key="6">
    <source>
        <dbReference type="SAM" id="MobiDB-lite"/>
    </source>
</evidence>
<comment type="caution">
    <text evidence="7">The sequence shown here is derived from an EMBL/GenBank/DDBJ whole genome shotgun (WGS) entry which is preliminary data.</text>
</comment>
<keyword evidence="7" id="KW-0396">Initiation factor</keyword>
<feature type="region of interest" description="Disordered" evidence="6">
    <location>
        <begin position="153"/>
        <end position="215"/>
    </location>
</feature>
<evidence type="ECO:0000313" key="7">
    <source>
        <dbReference type="EMBL" id="KAF0303150.1"/>
    </source>
</evidence>
<dbReference type="Pfam" id="PF02291">
    <property type="entry name" value="TFIID-31kDa"/>
    <property type="match status" value="1"/>
</dbReference>
<dbReference type="GO" id="GO:0005669">
    <property type="term" value="C:transcription factor TFIID complex"/>
    <property type="evidence" value="ECO:0007669"/>
    <property type="project" value="TreeGrafter"/>
</dbReference>
<sequence>MSGASKMPKDAAVMAAILKEAGVTSYDQRVINQMLEFTYKYVTNILEDARVYCAHAKKKNIDLDDVKLAVQMQLDQNYTTPPPRDLLADIARTRNSTPLPLIKPQCGLRLPPDRYCLLATNYKLKPSHPVKKPVGRPAGGSGSRVTVGAAKGTKVAVVPGKGSGSGTGSPMPKFKVQTASQSSAGSPAAVMPRIQFSTPTPDPTLAGLKRKREDE</sequence>
<name>A0A6A4WHQ4_AMPAM</name>
<dbReference type="EMBL" id="VIIS01000970">
    <property type="protein sequence ID" value="KAF0303150.1"/>
    <property type="molecule type" value="Genomic_DNA"/>
</dbReference>
<dbReference type="GO" id="GO:0046982">
    <property type="term" value="F:protein heterodimerization activity"/>
    <property type="evidence" value="ECO:0007669"/>
    <property type="project" value="InterPro"/>
</dbReference>
<feature type="region of interest" description="Disordered" evidence="6">
    <location>
        <begin position="128"/>
        <end position="147"/>
    </location>
</feature>
<dbReference type="Gene3D" id="1.10.20.10">
    <property type="entry name" value="Histone, subunit A"/>
    <property type="match status" value="1"/>
</dbReference>